<dbReference type="OMA" id="YYEPHGY"/>
<evidence type="ECO:0008006" key="3">
    <source>
        <dbReference type="Google" id="ProtNLM"/>
    </source>
</evidence>
<protein>
    <recommendedName>
        <fullName evidence="3">Metallo-beta-lactamase domain-containing protein</fullName>
    </recommendedName>
</protein>
<proteinExistence type="predicted"/>
<dbReference type="AlphaFoldDB" id="D7G1Y2"/>
<dbReference type="Pfam" id="PF13483">
    <property type="entry name" value="Lactamase_B_3"/>
    <property type="match status" value="1"/>
</dbReference>
<name>D7G1Y2_ECTSI</name>
<dbReference type="InterPro" id="IPR036866">
    <property type="entry name" value="RibonucZ/Hydroxyglut_hydro"/>
</dbReference>
<dbReference type="EMBL" id="FN648663">
    <property type="protein sequence ID" value="CBJ48708.1"/>
    <property type="molecule type" value="Genomic_DNA"/>
</dbReference>
<dbReference type="PANTHER" id="PTHR36142">
    <property type="entry name" value="METALLO-HYDROLASE/OXIDOREDUCTASE SUPERFAMILY PROTEIN"/>
    <property type="match status" value="1"/>
</dbReference>
<dbReference type="Proteomes" id="UP000002630">
    <property type="component" value="Linkage Group LG18"/>
</dbReference>
<reference evidence="1 2" key="1">
    <citation type="journal article" date="2010" name="Nature">
        <title>The Ectocarpus genome and the independent evolution of multicellularity in brown algae.</title>
        <authorList>
            <person name="Cock J.M."/>
            <person name="Sterck L."/>
            <person name="Rouze P."/>
            <person name="Scornet D."/>
            <person name="Allen A.E."/>
            <person name="Amoutzias G."/>
            <person name="Anthouard V."/>
            <person name="Artiguenave F."/>
            <person name="Aury J.M."/>
            <person name="Badger J.H."/>
            <person name="Beszteri B."/>
            <person name="Billiau K."/>
            <person name="Bonnet E."/>
            <person name="Bothwell J.H."/>
            <person name="Bowler C."/>
            <person name="Boyen C."/>
            <person name="Brownlee C."/>
            <person name="Carrano C.J."/>
            <person name="Charrier B."/>
            <person name="Cho G.Y."/>
            <person name="Coelho S.M."/>
            <person name="Collen J."/>
            <person name="Corre E."/>
            <person name="Da Silva C."/>
            <person name="Delage L."/>
            <person name="Delaroque N."/>
            <person name="Dittami S.M."/>
            <person name="Doulbeau S."/>
            <person name="Elias M."/>
            <person name="Farnham G."/>
            <person name="Gachon C.M."/>
            <person name="Gschloessl B."/>
            <person name="Heesch S."/>
            <person name="Jabbari K."/>
            <person name="Jubin C."/>
            <person name="Kawai H."/>
            <person name="Kimura K."/>
            <person name="Kloareg B."/>
            <person name="Kupper F.C."/>
            <person name="Lang D."/>
            <person name="Le Bail A."/>
            <person name="Leblanc C."/>
            <person name="Lerouge P."/>
            <person name="Lohr M."/>
            <person name="Lopez P.J."/>
            <person name="Martens C."/>
            <person name="Maumus F."/>
            <person name="Michel G."/>
            <person name="Miranda-Saavedra D."/>
            <person name="Morales J."/>
            <person name="Moreau H."/>
            <person name="Motomura T."/>
            <person name="Nagasato C."/>
            <person name="Napoli C.A."/>
            <person name="Nelson D.R."/>
            <person name="Nyvall-Collen P."/>
            <person name="Peters A.F."/>
            <person name="Pommier C."/>
            <person name="Potin P."/>
            <person name="Poulain J."/>
            <person name="Quesneville H."/>
            <person name="Read B."/>
            <person name="Rensing S.A."/>
            <person name="Ritter A."/>
            <person name="Rousvoal S."/>
            <person name="Samanta M."/>
            <person name="Samson G."/>
            <person name="Schroeder D.C."/>
            <person name="Segurens B."/>
            <person name="Strittmatter M."/>
            <person name="Tonon T."/>
            <person name="Tregear J.W."/>
            <person name="Valentin K."/>
            <person name="von Dassow P."/>
            <person name="Yamagishi T."/>
            <person name="Van de Peer Y."/>
            <person name="Wincker P."/>
        </authorList>
    </citation>
    <scope>NUCLEOTIDE SEQUENCE [LARGE SCALE GENOMIC DNA]</scope>
    <source>
        <strain evidence="2">Ec32 / CCAP1310/4</strain>
    </source>
</reference>
<dbReference type="InParanoid" id="D7G1Y2"/>
<sequence length="297" mass="31536">MVVGGGERKALELETSDKVPRGPAGAIKLTYLELNSWMWEVNGINILVDPVFGTVDFGVPLLVQANKQVLSDGERAMRELAAVTDFLVISQGFDDHCHPPTIKGLSGLLKPSVRLVAPPSAKAVLEEHFPASRITYILPGQSTVLSAGGRAVEIKATTGAILGPPWQQAENGVIVRPVAADGDEKDPEGGSLYFEPHLFFDESELSKLHADVVITPVVQQNVGPYPLVCGGAKALDLASTLSASKLVTMANAQVDFSGPLAKVVVEEGTLEGFLEMAKRTEVEVVVPQPAKTASVWP</sequence>
<dbReference type="SUPFAM" id="SSF56281">
    <property type="entry name" value="Metallo-hydrolase/oxidoreductase"/>
    <property type="match status" value="1"/>
</dbReference>
<dbReference type="OrthoDB" id="332863at2759"/>
<dbReference type="eggNOG" id="ENOG502QQUU">
    <property type="taxonomic scope" value="Eukaryota"/>
</dbReference>
<dbReference type="Gene3D" id="3.60.15.10">
    <property type="entry name" value="Ribonuclease Z/Hydroxyacylglutathione hydrolase-like"/>
    <property type="match status" value="1"/>
</dbReference>
<evidence type="ECO:0000313" key="1">
    <source>
        <dbReference type="EMBL" id="CBJ48708.1"/>
    </source>
</evidence>
<evidence type="ECO:0000313" key="2">
    <source>
        <dbReference type="Proteomes" id="UP000002630"/>
    </source>
</evidence>
<dbReference type="STRING" id="2880.D7G1Y2"/>
<gene>
    <name evidence="1" type="ORF">Esi_0046_0096</name>
</gene>
<dbReference type="PANTHER" id="PTHR36142:SF2">
    <property type="entry name" value="METALLO-HYDROLASE_OXIDOREDUCTASE SUPERFAMILY PROTEIN"/>
    <property type="match status" value="1"/>
</dbReference>
<keyword evidence="2" id="KW-1185">Reference proteome</keyword>
<accession>D7G1Y2</accession>
<organism evidence="1 2">
    <name type="scientific">Ectocarpus siliculosus</name>
    <name type="common">Brown alga</name>
    <name type="synonym">Conferva siliculosa</name>
    <dbReference type="NCBI Taxonomy" id="2880"/>
    <lineage>
        <taxon>Eukaryota</taxon>
        <taxon>Sar</taxon>
        <taxon>Stramenopiles</taxon>
        <taxon>Ochrophyta</taxon>
        <taxon>PX clade</taxon>
        <taxon>Phaeophyceae</taxon>
        <taxon>Ectocarpales</taxon>
        <taxon>Ectocarpaceae</taxon>
        <taxon>Ectocarpus</taxon>
    </lineage>
</organism>
<dbReference type="EMBL" id="FN649743">
    <property type="protein sequence ID" value="CBJ48708.1"/>
    <property type="molecule type" value="Genomic_DNA"/>
</dbReference>